<dbReference type="PANTHER" id="PTHR34295">
    <property type="entry name" value="BIOTIN TRANSPORTER BIOY"/>
    <property type="match status" value="1"/>
</dbReference>
<name>A0ABR7ZUW8_9CYAN</name>
<comment type="caution">
    <text evidence="4">The sequence shown here is derived from an EMBL/GenBank/DDBJ whole genome shotgun (WGS) entry which is preliminary data.</text>
</comment>
<feature type="transmembrane region" description="Helical" evidence="3">
    <location>
        <begin position="130"/>
        <end position="151"/>
    </location>
</feature>
<keyword evidence="2" id="KW-0813">Transport</keyword>
<protein>
    <recommendedName>
        <fullName evidence="2">Biotin transporter</fullName>
    </recommendedName>
</protein>
<feature type="transmembrane region" description="Helical" evidence="3">
    <location>
        <begin position="45"/>
        <end position="61"/>
    </location>
</feature>
<dbReference type="RefSeq" id="WP_190402222.1">
    <property type="nucleotide sequence ID" value="NZ_JACJQB010000004.1"/>
</dbReference>
<evidence type="ECO:0000313" key="5">
    <source>
        <dbReference type="Proteomes" id="UP000642094"/>
    </source>
</evidence>
<feature type="transmembrane region" description="Helical" evidence="3">
    <location>
        <begin position="163"/>
        <end position="184"/>
    </location>
</feature>
<accession>A0ABR7ZUW8</accession>
<keyword evidence="3" id="KW-0812">Transmembrane</keyword>
<proteinExistence type="inferred from homology"/>
<keyword evidence="3" id="KW-1133">Transmembrane helix</keyword>
<feature type="transmembrane region" description="Helical" evidence="3">
    <location>
        <begin position="98"/>
        <end position="118"/>
    </location>
</feature>
<comment type="similarity">
    <text evidence="1 2">Belongs to the BioY family.</text>
</comment>
<dbReference type="InterPro" id="IPR003784">
    <property type="entry name" value="BioY"/>
</dbReference>
<gene>
    <name evidence="4" type="ORF">H6F41_04200</name>
</gene>
<reference evidence="4 5" key="1">
    <citation type="journal article" date="2020" name="ISME J.">
        <title>Comparative genomics reveals insights into cyanobacterial evolution and habitat adaptation.</title>
        <authorList>
            <person name="Chen M.Y."/>
            <person name="Teng W.K."/>
            <person name="Zhao L."/>
            <person name="Hu C.X."/>
            <person name="Zhou Y.K."/>
            <person name="Han B.P."/>
            <person name="Song L.R."/>
            <person name="Shu W.S."/>
        </authorList>
    </citation>
    <scope>NUCLEOTIDE SEQUENCE [LARGE SCALE GENOMIC DNA]</scope>
    <source>
        <strain evidence="4 5">FACHB-723</strain>
    </source>
</reference>
<evidence type="ECO:0000313" key="4">
    <source>
        <dbReference type="EMBL" id="MBD2187347.1"/>
    </source>
</evidence>
<keyword evidence="5" id="KW-1185">Reference proteome</keyword>
<evidence type="ECO:0000256" key="3">
    <source>
        <dbReference type="SAM" id="Phobius"/>
    </source>
</evidence>
<feature type="transmembrane region" description="Helical" evidence="3">
    <location>
        <begin position="68"/>
        <end position="86"/>
    </location>
</feature>
<dbReference type="Proteomes" id="UP000642094">
    <property type="component" value="Unassembled WGS sequence"/>
</dbReference>
<organism evidence="4 5">
    <name type="scientific">Pseudanabaena mucicola FACHB-723</name>
    <dbReference type="NCBI Taxonomy" id="2692860"/>
    <lineage>
        <taxon>Bacteria</taxon>
        <taxon>Bacillati</taxon>
        <taxon>Cyanobacteriota</taxon>
        <taxon>Cyanophyceae</taxon>
        <taxon>Pseudanabaenales</taxon>
        <taxon>Pseudanabaenaceae</taxon>
        <taxon>Pseudanabaena</taxon>
    </lineage>
</organism>
<dbReference type="EMBL" id="JACJQB010000004">
    <property type="protein sequence ID" value="MBD2187347.1"/>
    <property type="molecule type" value="Genomic_DNA"/>
</dbReference>
<dbReference type="PROSITE" id="PS51257">
    <property type="entry name" value="PROKAR_LIPOPROTEIN"/>
    <property type="match status" value="1"/>
</dbReference>
<keyword evidence="2 3" id="KW-0472">Membrane</keyword>
<comment type="subcellular location">
    <subcellularLocation>
        <location evidence="2">Cell membrane</location>
        <topology evidence="2">Multi-pass membrane protein</topology>
    </subcellularLocation>
</comment>
<dbReference type="Pfam" id="PF02632">
    <property type="entry name" value="BioY"/>
    <property type="match status" value="1"/>
</dbReference>
<evidence type="ECO:0000256" key="2">
    <source>
        <dbReference type="PIRNR" id="PIRNR016661"/>
    </source>
</evidence>
<evidence type="ECO:0000256" key="1">
    <source>
        <dbReference type="ARBA" id="ARBA00010692"/>
    </source>
</evidence>
<dbReference type="Gene3D" id="1.10.1760.20">
    <property type="match status" value="1"/>
</dbReference>
<keyword evidence="2" id="KW-1003">Cell membrane</keyword>
<dbReference type="PANTHER" id="PTHR34295:SF1">
    <property type="entry name" value="BIOTIN TRANSPORTER BIOY"/>
    <property type="match status" value="1"/>
</dbReference>
<sequence>MSVPKPFQLMWALSGLLLTIACTFIRPSLLFPSLTGDGNNVETELIRATLQIGAVLLTGCLGGRNAALLSQVAYIILGLSGFGVFYQGGGLEYLKSPAFGYLLGFVVGGWICGYLAFLKPPSLERMAISCFSGMFAVHIIGIIYLVIIQIPNFGAIQTSFWQYSVQVLSSQFLVVCATIVIATFSRKLLFY</sequence>
<dbReference type="PIRSF" id="PIRSF016661">
    <property type="entry name" value="BioY"/>
    <property type="match status" value="1"/>
</dbReference>